<dbReference type="Proteomes" id="UP000199126">
    <property type="component" value="Unassembled WGS sequence"/>
</dbReference>
<evidence type="ECO:0000256" key="1">
    <source>
        <dbReference type="SAM" id="Phobius"/>
    </source>
</evidence>
<keyword evidence="1" id="KW-1133">Transmembrane helix</keyword>
<sequence length="83" mass="8551">MPADSSEPSEELVRRVVRDELSDAVHHLQVTIFGGFALFTGIHALLGGFSAGGVGVAVGVVGAAVLVRQFRLPAPGEPGDDLN</sequence>
<accession>A0A1H8W1Q4</accession>
<gene>
    <name evidence="2" type="ORF">SAMN04487948_12224</name>
</gene>
<organism evidence="2 3">
    <name type="scientific">Halogranum amylolyticum</name>
    <dbReference type="NCBI Taxonomy" id="660520"/>
    <lineage>
        <taxon>Archaea</taxon>
        <taxon>Methanobacteriati</taxon>
        <taxon>Methanobacteriota</taxon>
        <taxon>Stenosarchaea group</taxon>
        <taxon>Halobacteria</taxon>
        <taxon>Halobacteriales</taxon>
        <taxon>Haloferacaceae</taxon>
    </lineage>
</organism>
<reference evidence="3" key="1">
    <citation type="submission" date="2016-10" db="EMBL/GenBank/DDBJ databases">
        <authorList>
            <person name="Varghese N."/>
            <person name="Submissions S."/>
        </authorList>
    </citation>
    <scope>NUCLEOTIDE SEQUENCE [LARGE SCALE GENOMIC DNA]</scope>
    <source>
        <strain evidence="3">CGMCC 1.10121</strain>
    </source>
</reference>
<keyword evidence="1" id="KW-0472">Membrane</keyword>
<evidence type="ECO:0000313" key="3">
    <source>
        <dbReference type="Proteomes" id="UP000199126"/>
    </source>
</evidence>
<keyword evidence="1" id="KW-0812">Transmembrane</keyword>
<proteinExistence type="predicted"/>
<evidence type="ECO:0000313" key="2">
    <source>
        <dbReference type="EMBL" id="SEP21576.1"/>
    </source>
</evidence>
<dbReference type="RefSeq" id="WP_089827491.1">
    <property type="nucleotide sequence ID" value="NZ_FODV01000022.1"/>
</dbReference>
<name>A0A1H8W1Q4_9EURY</name>
<keyword evidence="3" id="KW-1185">Reference proteome</keyword>
<dbReference type="AlphaFoldDB" id="A0A1H8W1Q4"/>
<feature type="transmembrane region" description="Helical" evidence="1">
    <location>
        <begin position="42"/>
        <end position="67"/>
    </location>
</feature>
<dbReference type="EMBL" id="FODV01000022">
    <property type="protein sequence ID" value="SEP21576.1"/>
    <property type="molecule type" value="Genomic_DNA"/>
</dbReference>
<protein>
    <submittedName>
        <fullName evidence="2">Uncharacterized protein</fullName>
    </submittedName>
</protein>